<evidence type="ECO:0000313" key="3">
    <source>
        <dbReference type="EMBL" id="RDF05744.1"/>
    </source>
</evidence>
<feature type="domain" description="Solute-binding protein family 5" evidence="2">
    <location>
        <begin position="81"/>
        <end position="474"/>
    </location>
</feature>
<dbReference type="CDD" id="cd08493">
    <property type="entry name" value="PBP2_DppA_like"/>
    <property type="match status" value="1"/>
</dbReference>
<sequence length="560" mass="62877">MKSFVQAVQFLCSFAILGINSTAYSAPSIPDELRDSSLIYCTNASSFSLNPQQADMGANVNVVTDQLYDKLFELDPKTNQLKPMLVEHYNVSSDGLTITLYLRKNVSFHNTRWFTPTRKFNAEDVIFSLNRMMGIVGDLPALNRESSGSGEFHHAQAMAYRTKANLAHYPYFESIELKQKIAQIKDINAHTVRITLTEPDQALLSHLASQYAVILSKEYALQLNADENLPQLDLLPVGTGPYQLTSLTQSDYIRLQPHPKYWGKKAHIENMVVDFASDGTGRLAKFLNNECDVVVFPEPSQLSQIPTEQHIETDGANLAFLAFNMQSSVMQNITLRQAIAQAVDRHRLVGSLFFGTAHVADQVLPEVLWQDPYGKVPFDYATSHALPYLQKPLKFWVVDEKRVFNLHPMKMAEMLRFDLAQKGIPTTLIPVNQAYIAQQLANGKADYDLILTGWLANNADLNGFLKPILSCDAKHDVTNLANWCNPYFDLLINLAKTTSSKATQNMLYHLSQSILQQELPILPLVNAKRLLLVSDSVSNIAINAMGQVKLSEIRLKKHHK</sequence>
<dbReference type="AlphaFoldDB" id="A0A369ZGZ9"/>
<dbReference type="InterPro" id="IPR000914">
    <property type="entry name" value="SBP_5_dom"/>
</dbReference>
<comment type="caution">
    <text evidence="3">The sequence shown here is derived from an EMBL/GenBank/DDBJ whole genome shotgun (WGS) entry which is preliminary data.</text>
</comment>
<proteinExistence type="predicted"/>
<evidence type="ECO:0000256" key="1">
    <source>
        <dbReference type="SAM" id="SignalP"/>
    </source>
</evidence>
<dbReference type="PIRSF" id="PIRSF002741">
    <property type="entry name" value="MppA"/>
    <property type="match status" value="1"/>
</dbReference>
<dbReference type="Proteomes" id="UP000253999">
    <property type="component" value="Unassembled WGS sequence"/>
</dbReference>
<dbReference type="Gene3D" id="3.90.76.10">
    <property type="entry name" value="Dipeptide-binding Protein, Domain 1"/>
    <property type="match status" value="1"/>
</dbReference>
<dbReference type="PANTHER" id="PTHR30290">
    <property type="entry name" value="PERIPLASMIC BINDING COMPONENT OF ABC TRANSPORTER"/>
    <property type="match status" value="1"/>
</dbReference>
<feature type="chain" id="PRO_5016820475" evidence="1">
    <location>
        <begin position="26"/>
        <end position="560"/>
    </location>
</feature>
<accession>A0A369ZGZ9</accession>
<dbReference type="GO" id="GO:0043190">
    <property type="term" value="C:ATP-binding cassette (ABC) transporter complex"/>
    <property type="evidence" value="ECO:0007669"/>
    <property type="project" value="InterPro"/>
</dbReference>
<dbReference type="InterPro" id="IPR039424">
    <property type="entry name" value="SBP_5"/>
</dbReference>
<dbReference type="EMBL" id="QEQD01000001">
    <property type="protein sequence ID" value="RDF05744.1"/>
    <property type="molecule type" value="Genomic_DNA"/>
</dbReference>
<name>A0A369ZGZ9_HAEPH</name>
<dbReference type="RefSeq" id="WP_111312145.1">
    <property type="nucleotide sequence ID" value="NZ_QEQD01000001.1"/>
</dbReference>
<dbReference type="PANTHER" id="PTHR30290:SF28">
    <property type="entry name" value="ABC TRANSPORTER PERIPLASMIC-BINDING PROTEIN SAPA-RELATED"/>
    <property type="match status" value="1"/>
</dbReference>
<protein>
    <submittedName>
        <fullName evidence="3">ABC transporter substrate-binding protein</fullName>
    </submittedName>
</protein>
<dbReference type="Gene3D" id="3.10.105.10">
    <property type="entry name" value="Dipeptide-binding Protein, Domain 3"/>
    <property type="match status" value="1"/>
</dbReference>
<reference evidence="3 4" key="1">
    <citation type="submission" date="2018-05" db="EMBL/GenBank/DDBJ databases">
        <title>Draft Genome Sequences for a Diverse set of 7 Haemophilus Species.</title>
        <authorList>
            <person name="Nichols M."/>
            <person name="Topaz N."/>
            <person name="Wang X."/>
            <person name="Wang X."/>
            <person name="Boxrud D."/>
        </authorList>
    </citation>
    <scope>NUCLEOTIDE SEQUENCE [LARGE SCALE GENOMIC DNA]</scope>
    <source>
        <strain evidence="3 4">C2010039593</strain>
    </source>
</reference>
<evidence type="ECO:0000313" key="4">
    <source>
        <dbReference type="Proteomes" id="UP000253999"/>
    </source>
</evidence>
<dbReference type="GO" id="GO:0015833">
    <property type="term" value="P:peptide transport"/>
    <property type="evidence" value="ECO:0007669"/>
    <property type="project" value="TreeGrafter"/>
</dbReference>
<keyword evidence="1" id="KW-0732">Signal</keyword>
<dbReference type="Pfam" id="PF00496">
    <property type="entry name" value="SBP_bac_5"/>
    <property type="match status" value="1"/>
</dbReference>
<feature type="signal peptide" evidence="1">
    <location>
        <begin position="1"/>
        <end position="25"/>
    </location>
</feature>
<dbReference type="SUPFAM" id="SSF53850">
    <property type="entry name" value="Periplasmic binding protein-like II"/>
    <property type="match status" value="1"/>
</dbReference>
<gene>
    <name evidence="3" type="ORF">DPV98_00240</name>
</gene>
<dbReference type="Gene3D" id="3.40.190.10">
    <property type="entry name" value="Periplasmic binding protein-like II"/>
    <property type="match status" value="1"/>
</dbReference>
<organism evidence="3 4">
    <name type="scientific">Haemophilus parahaemolyticus</name>
    <dbReference type="NCBI Taxonomy" id="735"/>
    <lineage>
        <taxon>Bacteria</taxon>
        <taxon>Pseudomonadati</taxon>
        <taxon>Pseudomonadota</taxon>
        <taxon>Gammaproteobacteria</taxon>
        <taxon>Pasteurellales</taxon>
        <taxon>Pasteurellaceae</taxon>
        <taxon>Haemophilus</taxon>
    </lineage>
</organism>
<dbReference type="GO" id="GO:0030288">
    <property type="term" value="C:outer membrane-bounded periplasmic space"/>
    <property type="evidence" value="ECO:0007669"/>
    <property type="project" value="UniProtKB-ARBA"/>
</dbReference>
<evidence type="ECO:0000259" key="2">
    <source>
        <dbReference type="Pfam" id="PF00496"/>
    </source>
</evidence>
<dbReference type="InterPro" id="IPR030678">
    <property type="entry name" value="Peptide/Ni-bd"/>
</dbReference>
<dbReference type="STRING" id="735.B0185_00300"/>
<dbReference type="GO" id="GO:1904680">
    <property type="term" value="F:peptide transmembrane transporter activity"/>
    <property type="evidence" value="ECO:0007669"/>
    <property type="project" value="TreeGrafter"/>
</dbReference>